<feature type="repeat" description="PPR" evidence="1">
    <location>
        <begin position="718"/>
        <end position="752"/>
    </location>
</feature>
<dbReference type="PANTHER" id="PTHR47938">
    <property type="entry name" value="RESPIRATORY COMPLEX I CHAPERONE (CIA84), PUTATIVE (AFU_ORTHOLOGUE AFUA_2G06020)-RELATED"/>
    <property type="match status" value="1"/>
</dbReference>
<feature type="region of interest" description="Disordered" evidence="2">
    <location>
        <begin position="362"/>
        <end position="443"/>
    </location>
</feature>
<evidence type="ECO:0000313" key="5">
    <source>
        <dbReference type="Proteomes" id="UP000626109"/>
    </source>
</evidence>
<dbReference type="InterPro" id="IPR002885">
    <property type="entry name" value="PPR_rpt"/>
</dbReference>
<feature type="repeat" description="PPR" evidence="1">
    <location>
        <begin position="893"/>
        <end position="927"/>
    </location>
</feature>
<feature type="repeat" description="PPR" evidence="1">
    <location>
        <begin position="1057"/>
        <end position="1091"/>
    </location>
</feature>
<feature type="compositionally biased region" description="Low complexity" evidence="2">
    <location>
        <begin position="392"/>
        <end position="405"/>
    </location>
</feature>
<dbReference type="Pfam" id="PF01535">
    <property type="entry name" value="PPR"/>
    <property type="match status" value="8"/>
</dbReference>
<dbReference type="GO" id="GO:0003729">
    <property type="term" value="F:mRNA binding"/>
    <property type="evidence" value="ECO:0007669"/>
    <property type="project" value="TreeGrafter"/>
</dbReference>
<dbReference type="InterPro" id="IPR011990">
    <property type="entry name" value="TPR-like_helical_dom_sf"/>
</dbReference>
<dbReference type="Gene3D" id="1.10.472.80">
    <property type="entry name" value="Ypt/Rab-GAP domain of gyp1p, domain 3"/>
    <property type="match status" value="1"/>
</dbReference>
<reference evidence="4" key="1">
    <citation type="submission" date="2021-02" db="EMBL/GenBank/DDBJ databases">
        <authorList>
            <person name="Dougan E. K."/>
            <person name="Rhodes N."/>
            <person name="Thang M."/>
            <person name="Chan C."/>
        </authorList>
    </citation>
    <scope>NUCLEOTIDE SEQUENCE</scope>
</reference>
<dbReference type="InterPro" id="IPR035969">
    <property type="entry name" value="Rab-GAP_TBC_sf"/>
</dbReference>
<feature type="repeat" description="PPR" evidence="1">
    <location>
        <begin position="1092"/>
        <end position="1126"/>
    </location>
</feature>
<dbReference type="NCBIfam" id="TIGR00756">
    <property type="entry name" value="PPR"/>
    <property type="match status" value="1"/>
</dbReference>
<dbReference type="PROSITE" id="PS50086">
    <property type="entry name" value="TBC_RABGAP"/>
    <property type="match status" value="1"/>
</dbReference>
<feature type="repeat" description="PPR" evidence="1">
    <location>
        <begin position="753"/>
        <end position="787"/>
    </location>
</feature>
<dbReference type="InterPro" id="IPR000195">
    <property type="entry name" value="Rab-GAP-TBC_dom"/>
</dbReference>
<feature type="domain" description="Rab-GAP TBC" evidence="3">
    <location>
        <begin position="69"/>
        <end position="265"/>
    </location>
</feature>
<feature type="compositionally biased region" description="Basic and acidic residues" evidence="2">
    <location>
        <begin position="534"/>
        <end position="548"/>
    </location>
</feature>
<dbReference type="SUPFAM" id="SSF47923">
    <property type="entry name" value="Ypt/Rab-GAP domain of gyp1p"/>
    <property type="match status" value="2"/>
</dbReference>
<dbReference type="Pfam" id="PF13812">
    <property type="entry name" value="PPR_3"/>
    <property type="match status" value="1"/>
</dbReference>
<dbReference type="Gene3D" id="1.10.8.270">
    <property type="entry name" value="putative rabgap domain of human tbc1 domain family member 14 like domains"/>
    <property type="match status" value="1"/>
</dbReference>
<sequence>MGSGCGCVSQHQVGEPRQFLQESTRKDFVRKLEKHELKDKKLLLEYFLLEHEGQFVDTDAFRELVRRRGVPERFRWKAWRALTGWSALYKPGEYERIMKKTPEHKTADAIDKDLDRTFPGVEEFDEAMKQDLAQVLRGFASLFPKVGYCQGMNFVAGFLLLAASGSPEGRDGSGAAAKDAFFLLVQMMVKYRANLLFCEGLPLLKLHTFQFRVLLQKLFPDVHLHFVENQITAELYLTKWILTMFTQTLPYPSAARIWDLIVCDGLQALVLVALATVKLLKPRLLREETEGILELLSLKGLEDVLSGGEIVKHALALQPHLPSQCQLNGAFRCSNLYAEWERSYPDDAADFTKAELEICGAREESPLEQTEVVEVDNSSEMEGTDGGSLQLEAVAAAPEAESSGAEEIRPGQAETGEPQDGSPLEAQEHGMSPGPVASPHPSPHVVAAEAKVEVNPSMPARKPAALRVYAAPALRPAGGKPQVGTAGCPPMPKRTASQGVIGVSGLQSGGPLLSNGNGDGFIWEYSKECGSDPAAEVRRDEAGHHRWENGATGRGGNMKAAGSPPAPAPDTRRRGHSNADAETRQASSEPPDAHSPISTSRRNLEADCLVADERGEGPDDETLEGQFVAETLGYSRSDATSVMLKLQDPKAGLPSLQGLAKERSPQISRDVLTWMLGNRVEVNTIHYNVVISASGKGSQWQLSLSLLSSMPQTKVFPDRISYNSAISACEKGGEWQLALGLLSSMPGMRVGPNDISYNAAISACEKGGQWQLAIVLLQGMCNMRAAPDIFSYSAAISACEKGCQWQLALSLLRIMPDMRVLPNEISYSAAISACSKGGQWQLALVLLISMPGQRMAPNSISYSAAISACSSGNQWQLALSLLSRMPDMNVARDQICYNAAISVCSKGGQWQLSLSLLNSMPGLLVAPSEISYNAAMSACAVAGKWQLALSLLFRMPGNNNKNNTNNTNNNNNNNHKNHNDDMRVVPSKVSYNTAISACEKGGQWQLALSLLSSMTAMTIALDEFSCSAAMSAFEKGGEWQLALTVLASMPCLSVVQTAISYNAAISACGKGGEWELALSLLISMPDKRMVPDEISYNAAISALDKGCQWQLALSLLRIMPDMSVVPNRISYTAAISACSKGCQWQLALLLLISMPRQQMAPNEITYSAAISACSSGSQWQLALSLLSSMPDILLAPDEICYTAAISACEKAALI</sequence>
<proteinExistence type="predicted"/>
<evidence type="ECO:0000259" key="3">
    <source>
        <dbReference type="PROSITE" id="PS50086"/>
    </source>
</evidence>
<feature type="region of interest" description="Disordered" evidence="2">
    <location>
        <begin position="534"/>
        <end position="604"/>
    </location>
</feature>
<dbReference type="Pfam" id="PF00566">
    <property type="entry name" value="RabGAP-TBC"/>
    <property type="match status" value="1"/>
</dbReference>
<feature type="compositionally biased region" description="Acidic residues" evidence="2">
    <location>
        <begin position="371"/>
        <end position="383"/>
    </location>
</feature>
<feature type="repeat" description="PPR" evidence="1">
    <location>
        <begin position="858"/>
        <end position="892"/>
    </location>
</feature>
<dbReference type="Proteomes" id="UP000626109">
    <property type="component" value="Unassembled WGS sequence"/>
</dbReference>
<evidence type="ECO:0000256" key="1">
    <source>
        <dbReference type="PROSITE-ProRule" id="PRU00708"/>
    </source>
</evidence>
<dbReference type="AlphaFoldDB" id="A0A813L1J8"/>
<comment type="caution">
    <text evidence="4">The sequence shown here is derived from an EMBL/GenBank/DDBJ whole genome shotgun (WGS) entry which is preliminary data.</text>
</comment>
<feature type="region of interest" description="Disordered" evidence="2">
    <location>
        <begin position="959"/>
        <end position="979"/>
    </location>
</feature>
<dbReference type="Gene3D" id="1.25.40.10">
    <property type="entry name" value="Tetratricopeptide repeat domain"/>
    <property type="match status" value="4"/>
</dbReference>
<accession>A0A813L1J8</accession>
<name>A0A813L1J8_POLGL</name>
<gene>
    <name evidence="4" type="ORF">PGLA2088_LOCUS38009</name>
</gene>
<dbReference type="EMBL" id="CAJNNW010032649">
    <property type="protein sequence ID" value="CAE8714473.1"/>
    <property type="molecule type" value="Genomic_DNA"/>
</dbReference>
<evidence type="ECO:0000256" key="2">
    <source>
        <dbReference type="SAM" id="MobiDB-lite"/>
    </source>
</evidence>
<feature type="repeat" description="PPR" evidence="1">
    <location>
        <begin position="987"/>
        <end position="1021"/>
    </location>
</feature>
<organism evidence="4 5">
    <name type="scientific">Polarella glacialis</name>
    <name type="common">Dinoflagellate</name>
    <dbReference type="NCBI Taxonomy" id="89957"/>
    <lineage>
        <taxon>Eukaryota</taxon>
        <taxon>Sar</taxon>
        <taxon>Alveolata</taxon>
        <taxon>Dinophyceae</taxon>
        <taxon>Suessiales</taxon>
        <taxon>Suessiaceae</taxon>
        <taxon>Polarella</taxon>
    </lineage>
</organism>
<dbReference type="PANTHER" id="PTHR47938:SF35">
    <property type="entry name" value="PENTATRICOPEPTIDE REPEAT-CONTAINING PROTEIN 4, MITOCHONDRIAL-RELATED"/>
    <property type="match status" value="1"/>
</dbReference>
<feature type="compositionally biased region" description="Low complexity" evidence="2">
    <location>
        <begin position="959"/>
        <end position="974"/>
    </location>
</feature>
<feature type="repeat" description="PPR" evidence="1">
    <location>
        <begin position="788"/>
        <end position="822"/>
    </location>
</feature>
<dbReference type="SMART" id="SM00164">
    <property type="entry name" value="TBC"/>
    <property type="match status" value="1"/>
</dbReference>
<protein>
    <recommendedName>
        <fullName evidence="3">Rab-GAP TBC domain-containing protein</fullName>
    </recommendedName>
</protein>
<feature type="repeat" description="PPR" evidence="1">
    <location>
        <begin position="823"/>
        <end position="857"/>
    </location>
</feature>
<dbReference type="PROSITE" id="PS51375">
    <property type="entry name" value="PPR"/>
    <property type="match status" value="9"/>
</dbReference>
<evidence type="ECO:0000313" key="4">
    <source>
        <dbReference type="EMBL" id="CAE8714473.1"/>
    </source>
</evidence>